<dbReference type="SUPFAM" id="SSF54975">
    <property type="entry name" value="Acylphosphatase/BLUF domain-like"/>
    <property type="match status" value="1"/>
</dbReference>
<name>A0A7S7LXW6_9BACT</name>
<evidence type="ECO:0000313" key="7">
    <source>
        <dbReference type="EMBL" id="QOY53375.1"/>
    </source>
</evidence>
<comment type="catalytic activity">
    <reaction evidence="3 4">
        <text>an acyl phosphate + H2O = a carboxylate + phosphate + H(+)</text>
        <dbReference type="Rhea" id="RHEA:14965"/>
        <dbReference type="ChEBI" id="CHEBI:15377"/>
        <dbReference type="ChEBI" id="CHEBI:15378"/>
        <dbReference type="ChEBI" id="CHEBI:29067"/>
        <dbReference type="ChEBI" id="CHEBI:43474"/>
        <dbReference type="ChEBI" id="CHEBI:59918"/>
        <dbReference type="EC" id="3.6.1.7"/>
    </reaction>
</comment>
<keyword evidence="8" id="KW-1185">Reference proteome</keyword>
<comment type="similarity">
    <text evidence="1 5">Belongs to the acylphosphatase family.</text>
</comment>
<keyword evidence="4" id="KW-0378">Hydrolase</keyword>
<evidence type="ECO:0000259" key="6">
    <source>
        <dbReference type="PROSITE" id="PS51160"/>
    </source>
</evidence>
<dbReference type="Pfam" id="PF00708">
    <property type="entry name" value="Acylphosphatase"/>
    <property type="match status" value="1"/>
</dbReference>
<organism evidence="7 8">
    <name type="scientific">Candidatus Sulfurimonas baltica</name>
    <dbReference type="NCBI Taxonomy" id="2740404"/>
    <lineage>
        <taxon>Bacteria</taxon>
        <taxon>Pseudomonadati</taxon>
        <taxon>Campylobacterota</taxon>
        <taxon>Epsilonproteobacteria</taxon>
        <taxon>Campylobacterales</taxon>
        <taxon>Sulfurimonadaceae</taxon>
        <taxon>Sulfurimonas</taxon>
    </lineage>
</organism>
<feature type="active site" evidence="4">
    <location>
        <position position="18"/>
    </location>
</feature>
<dbReference type="KEGG" id="sbal:HUE88_06805"/>
<dbReference type="EMBL" id="CP054492">
    <property type="protein sequence ID" value="QOY53375.1"/>
    <property type="molecule type" value="Genomic_DNA"/>
</dbReference>
<dbReference type="PROSITE" id="PS51160">
    <property type="entry name" value="ACYLPHOSPHATASE_3"/>
    <property type="match status" value="1"/>
</dbReference>
<dbReference type="InterPro" id="IPR036046">
    <property type="entry name" value="Acylphosphatase-like_dom_sf"/>
</dbReference>
<feature type="active site" evidence="4">
    <location>
        <position position="36"/>
    </location>
</feature>
<dbReference type="GO" id="GO:0003998">
    <property type="term" value="F:acylphosphatase activity"/>
    <property type="evidence" value="ECO:0007669"/>
    <property type="project" value="UniProtKB-EC"/>
</dbReference>
<protein>
    <recommendedName>
        <fullName evidence="2 4">acylphosphatase</fullName>
        <ecNumber evidence="2 4">3.6.1.7</ecNumber>
    </recommendedName>
</protein>
<evidence type="ECO:0000256" key="2">
    <source>
        <dbReference type="ARBA" id="ARBA00012150"/>
    </source>
</evidence>
<dbReference type="PANTHER" id="PTHR47268:SF4">
    <property type="entry name" value="ACYLPHOSPHATASE"/>
    <property type="match status" value="1"/>
</dbReference>
<proteinExistence type="inferred from homology"/>
<dbReference type="EC" id="3.6.1.7" evidence="2 4"/>
<dbReference type="Gene3D" id="3.30.70.100">
    <property type="match status" value="1"/>
</dbReference>
<evidence type="ECO:0000256" key="1">
    <source>
        <dbReference type="ARBA" id="ARBA00005614"/>
    </source>
</evidence>
<evidence type="ECO:0000256" key="4">
    <source>
        <dbReference type="PROSITE-ProRule" id="PRU00520"/>
    </source>
</evidence>
<sequence length="89" mass="10280">MKNYRFIISGKVQGVYYRKNTYENSIKENFSGYVKNLPNGSVEACVTCNENDLNSFVEILKKGSPESIVKNIERHPCDEIFSGDFEIRY</sequence>
<dbReference type="AlphaFoldDB" id="A0A7S7LXW6"/>
<dbReference type="RefSeq" id="WP_194372420.1">
    <property type="nucleotide sequence ID" value="NZ_CP054492.1"/>
</dbReference>
<feature type="domain" description="Acylphosphatase-like" evidence="6">
    <location>
        <begin position="3"/>
        <end position="89"/>
    </location>
</feature>
<gene>
    <name evidence="7" type="ORF">HUE88_06805</name>
</gene>
<dbReference type="InterPro" id="IPR001792">
    <property type="entry name" value="Acylphosphatase-like_dom"/>
</dbReference>
<dbReference type="PANTHER" id="PTHR47268">
    <property type="entry name" value="ACYLPHOSPHATASE"/>
    <property type="match status" value="1"/>
</dbReference>
<evidence type="ECO:0000313" key="8">
    <source>
        <dbReference type="Proteomes" id="UP000593994"/>
    </source>
</evidence>
<reference evidence="7 8" key="1">
    <citation type="submission" date="2020-05" db="EMBL/GenBank/DDBJ databases">
        <title>Sulfurimonas marisnigri, sp. nov., and Sulfurimonas baltica, sp. nov., manganese oxide reducing chemolithoautotrophs of the class Epsilonproteobacteria isolated from the pelagic redoxclines of the Black and Baltic Seas and emended description of the genus Sulfurimonas.</title>
        <authorList>
            <person name="Henkel J.V."/>
            <person name="Laudan C."/>
            <person name="Werner J."/>
            <person name="Neu T."/>
            <person name="Plewe S."/>
            <person name="Sproer C."/>
            <person name="Bunk B."/>
            <person name="Schulz-Vogt H.N."/>
        </authorList>
    </citation>
    <scope>NUCLEOTIDE SEQUENCE [LARGE SCALE GENOMIC DNA]</scope>
    <source>
        <strain evidence="7 8">GD2</strain>
    </source>
</reference>
<evidence type="ECO:0000256" key="5">
    <source>
        <dbReference type="RuleBase" id="RU004168"/>
    </source>
</evidence>
<evidence type="ECO:0000256" key="3">
    <source>
        <dbReference type="ARBA" id="ARBA00047645"/>
    </source>
</evidence>
<accession>A0A7S7LXW6</accession>
<dbReference type="InterPro" id="IPR020456">
    <property type="entry name" value="Acylphosphatase"/>
</dbReference>
<dbReference type="Proteomes" id="UP000593994">
    <property type="component" value="Chromosome"/>
</dbReference>